<name>A0A0E9SGL3_ANGAN</name>
<reference evidence="1" key="1">
    <citation type="submission" date="2014-11" db="EMBL/GenBank/DDBJ databases">
        <authorList>
            <person name="Amaro Gonzalez C."/>
        </authorList>
    </citation>
    <scope>NUCLEOTIDE SEQUENCE</scope>
</reference>
<organism evidence="1">
    <name type="scientific">Anguilla anguilla</name>
    <name type="common">European freshwater eel</name>
    <name type="synonym">Muraena anguilla</name>
    <dbReference type="NCBI Taxonomy" id="7936"/>
    <lineage>
        <taxon>Eukaryota</taxon>
        <taxon>Metazoa</taxon>
        <taxon>Chordata</taxon>
        <taxon>Craniata</taxon>
        <taxon>Vertebrata</taxon>
        <taxon>Euteleostomi</taxon>
        <taxon>Actinopterygii</taxon>
        <taxon>Neopterygii</taxon>
        <taxon>Teleostei</taxon>
        <taxon>Anguilliformes</taxon>
        <taxon>Anguillidae</taxon>
        <taxon>Anguilla</taxon>
    </lineage>
</organism>
<reference evidence="1" key="2">
    <citation type="journal article" date="2015" name="Fish Shellfish Immunol.">
        <title>Early steps in the European eel (Anguilla anguilla)-Vibrio vulnificus interaction in the gills: Role of the RtxA13 toxin.</title>
        <authorList>
            <person name="Callol A."/>
            <person name="Pajuelo D."/>
            <person name="Ebbesson L."/>
            <person name="Teles M."/>
            <person name="MacKenzie S."/>
            <person name="Amaro C."/>
        </authorList>
    </citation>
    <scope>NUCLEOTIDE SEQUENCE</scope>
</reference>
<dbReference type="AlphaFoldDB" id="A0A0E9SGL3"/>
<accession>A0A0E9SGL3</accession>
<dbReference type="EMBL" id="GBXM01068200">
    <property type="protein sequence ID" value="JAH40377.1"/>
    <property type="molecule type" value="Transcribed_RNA"/>
</dbReference>
<evidence type="ECO:0000313" key="1">
    <source>
        <dbReference type="EMBL" id="JAH40377.1"/>
    </source>
</evidence>
<protein>
    <submittedName>
        <fullName evidence="1">Uncharacterized protein</fullName>
    </submittedName>
</protein>
<proteinExistence type="predicted"/>
<sequence length="24" mass="2702">MLAGSLSMTPGLFVSFTFPQFLFY</sequence>